<evidence type="ECO:0000256" key="1">
    <source>
        <dbReference type="SAM" id="SignalP"/>
    </source>
</evidence>
<comment type="caution">
    <text evidence="2">The sequence shown here is derived from an EMBL/GenBank/DDBJ whole genome shotgun (WGS) entry which is preliminary data.</text>
</comment>
<name>A0A4R3L856_9GAMM</name>
<gene>
    <name evidence="2" type="ORF">EDC25_11615</name>
</gene>
<accession>A0A4R3L856</accession>
<dbReference type="EMBL" id="SMAF01000016">
    <property type="protein sequence ID" value="TCS96161.1"/>
    <property type="molecule type" value="Genomic_DNA"/>
</dbReference>
<proteinExistence type="predicted"/>
<dbReference type="SUPFAM" id="SSF74653">
    <property type="entry name" value="TolA/TonB C-terminal domain"/>
    <property type="match status" value="1"/>
</dbReference>
<evidence type="ECO:0000313" key="2">
    <source>
        <dbReference type="EMBL" id="TCS96161.1"/>
    </source>
</evidence>
<organism evidence="2 3">
    <name type="scientific">Pseudofulvimonas gallinarii</name>
    <dbReference type="NCBI Taxonomy" id="634155"/>
    <lineage>
        <taxon>Bacteria</taxon>
        <taxon>Pseudomonadati</taxon>
        <taxon>Pseudomonadota</taxon>
        <taxon>Gammaproteobacteria</taxon>
        <taxon>Lysobacterales</taxon>
        <taxon>Rhodanobacteraceae</taxon>
        <taxon>Pseudofulvimonas</taxon>
    </lineage>
</organism>
<sequence length="126" mass="13714">MSLPMRGWILTLALLAVFPASADVYRVAKLATVDVDAAGSVTWVELLDELPPHIAAAMRKEIAGWQFEPARRAGEAVTSRTHVGDRLNAREAEDGSFVLELANVSNGPRLVTWKALHSAACRVAWH</sequence>
<dbReference type="RefSeq" id="WP_165910898.1">
    <property type="nucleotide sequence ID" value="NZ_SMAF01000016.1"/>
</dbReference>
<feature type="chain" id="PRO_5020745260" evidence="1">
    <location>
        <begin position="23"/>
        <end position="126"/>
    </location>
</feature>
<dbReference type="Proteomes" id="UP000294599">
    <property type="component" value="Unassembled WGS sequence"/>
</dbReference>
<keyword evidence="1" id="KW-0732">Signal</keyword>
<protein>
    <submittedName>
        <fullName evidence="2">Uncharacterized protein</fullName>
    </submittedName>
</protein>
<evidence type="ECO:0000313" key="3">
    <source>
        <dbReference type="Proteomes" id="UP000294599"/>
    </source>
</evidence>
<dbReference type="AlphaFoldDB" id="A0A4R3L856"/>
<dbReference type="Gene3D" id="3.30.1150.10">
    <property type="match status" value="1"/>
</dbReference>
<reference evidence="2 3" key="1">
    <citation type="submission" date="2019-03" db="EMBL/GenBank/DDBJ databases">
        <title>Genomic Encyclopedia of Type Strains, Phase IV (KMG-IV): sequencing the most valuable type-strain genomes for metagenomic binning, comparative biology and taxonomic classification.</title>
        <authorList>
            <person name="Goeker M."/>
        </authorList>
    </citation>
    <scope>NUCLEOTIDE SEQUENCE [LARGE SCALE GENOMIC DNA]</scope>
    <source>
        <strain evidence="2 3">DSM 21944</strain>
    </source>
</reference>
<keyword evidence="3" id="KW-1185">Reference proteome</keyword>
<feature type="signal peptide" evidence="1">
    <location>
        <begin position="1"/>
        <end position="22"/>
    </location>
</feature>